<proteinExistence type="predicted"/>
<dbReference type="AlphaFoldDB" id="A0A4Y3QUA4"/>
<dbReference type="Proteomes" id="UP000319210">
    <property type="component" value="Unassembled WGS sequence"/>
</dbReference>
<comment type="caution">
    <text evidence="2">The sequence shown here is derived from an EMBL/GenBank/DDBJ whole genome shotgun (WGS) entry which is preliminary data.</text>
</comment>
<keyword evidence="3" id="KW-1185">Reference proteome</keyword>
<name>A0A4Y3QUA4_STRCI</name>
<feature type="region of interest" description="Disordered" evidence="1">
    <location>
        <begin position="62"/>
        <end position="82"/>
    </location>
</feature>
<organism evidence="2 3">
    <name type="scientific">Streptomyces cacaoi</name>
    <dbReference type="NCBI Taxonomy" id="1898"/>
    <lineage>
        <taxon>Bacteria</taxon>
        <taxon>Bacillati</taxon>
        <taxon>Actinomycetota</taxon>
        <taxon>Actinomycetes</taxon>
        <taxon>Kitasatosporales</taxon>
        <taxon>Streptomycetaceae</taxon>
        <taxon>Streptomyces</taxon>
    </lineage>
</organism>
<evidence type="ECO:0000313" key="2">
    <source>
        <dbReference type="EMBL" id="GEB47610.1"/>
    </source>
</evidence>
<protein>
    <submittedName>
        <fullName evidence="2">Uncharacterized protein</fullName>
    </submittedName>
</protein>
<dbReference type="EMBL" id="BJMM01000002">
    <property type="protein sequence ID" value="GEB47610.1"/>
    <property type="molecule type" value="Genomic_DNA"/>
</dbReference>
<evidence type="ECO:0000256" key="1">
    <source>
        <dbReference type="SAM" id="MobiDB-lite"/>
    </source>
</evidence>
<gene>
    <name evidence="2" type="ORF">SCA03_01610</name>
</gene>
<sequence>MAVTSRGNASPLRDPRWAGTSYSLPLATFERVKKPGFRLTSWLSPTRPVPAGVQNSRTVTLIRPRNPSHSGPEPGSVRGTPW</sequence>
<reference evidence="2 3" key="1">
    <citation type="submission" date="2019-06" db="EMBL/GenBank/DDBJ databases">
        <title>Whole genome shotgun sequence of Streptomyces cacaoi subsp. cacaoi NBRC 12748.</title>
        <authorList>
            <person name="Hosoyama A."/>
            <person name="Uohara A."/>
            <person name="Ohji S."/>
            <person name="Ichikawa N."/>
        </authorList>
    </citation>
    <scope>NUCLEOTIDE SEQUENCE [LARGE SCALE GENOMIC DNA]</scope>
    <source>
        <strain evidence="2 3">NBRC 12748</strain>
    </source>
</reference>
<accession>A0A4Y3QUA4</accession>
<evidence type="ECO:0000313" key="3">
    <source>
        <dbReference type="Proteomes" id="UP000319210"/>
    </source>
</evidence>